<accession>A0A1H4C956</accession>
<proteinExistence type="predicted"/>
<organism evidence="1 2">
    <name type="scientific">Arachidicoccus rhizosphaerae</name>
    <dbReference type="NCBI Taxonomy" id="551991"/>
    <lineage>
        <taxon>Bacteria</taxon>
        <taxon>Pseudomonadati</taxon>
        <taxon>Bacteroidota</taxon>
        <taxon>Chitinophagia</taxon>
        <taxon>Chitinophagales</taxon>
        <taxon>Chitinophagaceae</taxon>
        <taxon>Arachidicoccus</taxon>
    </lineage>
</organism>
<gene>
    <name evidence="1" type="ORF">SAMN05192529_12915</name>
</gene>
<reference evidence="1 2" key="1">
    <citation type="submission" date="2016-10" db="EMBL/GenBank/DDBJ databases">
        <authorList>
            <person name="de Groot N.N."/>
        </authorList>
    </citation>
    <scope>NUCLEOTIDE SEQUENCE [LARGE SCALE GENOMIC DNA]</scope>
    <source>
        <strain evidence="1 2">Vu-144</strain>
    </source>
</reference>
<evidence type="ECO:0000313" key="2">
    <source>
        <dbReference type="Proteomes" id="UP000199041"/>
    </source>
</evidence>
<name>A0A1H4C956_9BACT</name>
<dbReference type="Proteomes" id="UP000199041">
    <property type="component" value="Unassembled WGS sequence"/>
</dbReference>
<sequence>MAVRHPPNNYNDDSSFSGHDTLFIRFFGIKKGLTI</sequence>
<protein>
    <submittedName>
        <fullName evidence="1">Uncharacterized protein</fullName>
    </submittedName>
</protein>
<keyword evidence="2" id="KW-1185">Reference proteome</keyword>
<dbReference type="AlphaFoldDB" id="A0A1H4C956"/>
<evidence type="ECO:0000313" key="1">
    <source>
        <dbReference type="EMBL" id="SEA56941.1"/>
    </source>
</evidence>
<dbReference type="EMBL" id="FNQY01000029">
    <property type="protein sequence ID" value="SEA56941.1"/>
    <property type="molecule type" value="Genomic_DNA"/>
</dbReference>